<dbReference type="InterPro" id="IPR015526">
    <property type="entry name" value="Frizzled/SFRP"/>
</dbReference>
<dbReference type="FunFam" id="1.10.2000.10:FF:000005">
    <property type="entry name" value="secreted frizzled-related protein 4"/>
    <property type="match status" value="1"/>
</dbReference>
<comment type="caution">
    <text evidence="10">Lacks conserved residue(s) required for the propagation of feature annotation.</text>
</comment>
<dbReference type="Proteomes" id="UP000694388">
    <property type="component" value="Unplaced"/>
</dbReference>
<accession>A0A8C4Q8M8</accession>
<dbReference type="PROSITE" id="PS50038">
    <property type="entry name" value="FZ"/>
    <property type="match status" value="1"/>
</dbReference>
<dbReference type="GO" id="GO:0005615">
    <property type="term" value="C:extracellular space"/>
    <property type="evidence" value="ECO:0007669"/>
    <property type="project" value="TreeGrafter"/>
</dbReference>
<dbReference type="InterPro" id="IPR020067">
    <property type="entry name" value="Frizzled_dom"/>
</dbReference>
<dbReference type="GO" id="GO:0060070">
    <property type="term" value="P:canonical Wnt signaling pathway"/>
    <property type="evidence" value="ECO:0007669"/>
    <property type="project" value="TreeGrafter"/>
</dbReference>
<evidence type="ECO:0000313" key="13">
    <source>
        <dbReference type="Proteomes" id="UP000694388"/>
    </source>
</evidence>
<keyword evidence="3" id="KW-0217">Developmental protein</keyword>
<reference evidence="12" key="2">
    <citation type="submission" date="2025-09" db="UniProtKB">
        <authorList>
            <consortium name="Ensembl"/>
        </authorList>
    </citation>
    <scope>IDENTIFICATION</scope>
</reference>
<dbReference type="Pfam" id="PF01392">
    <property type="entry name" value="Fz"/>
    <property type="match status" value="1"/>
</dbReference>
<protein>
    <recommendedName>
        <fullName evidence="11">FZ domain-containing protein</fullName>
    </recommendedName>
</protein>
<organism evidence="12 13">
    <name type="scientific">Eptatretus burgeri</name>
    <name type="common">Inshore hagfish</name>
    <dbReference type="NCBI Taxonomy" id="7764"/>
    <lineage>
        <taxon>Eukaryota</taxon>
        <taxon>Metazoa</taxon>
        <taxon>Chordata</taxon>
        <taxon>Craniata</taxon>
        <taxon>Vertebrata</taxon>
        <taxon>Cyclostomata</taxon>
        <taxon>Myxini</taxon>
        <taxon>Myxiniformes</taxon>
        <taxon>Myxinidae</taxon>
        <taxon>Eptatretinae</taxon>
        <taxon>Eptatretus</taxon>
    </lineage>
</organism>
<evidence type="ECO:0000256" key="7">
    <source>
        <dbReference type="ARBA" id="ARBA00022782"/>
    </source>
</evidence>
<dbReference type="AlphaFoldDB" id="A0A8C4Q8M8"/>
<evidence type="ECO:0000256" key="9">
    <source>
        <dbReference type="ARBA" id="ARBA00023180"/>
    </source>
</evidence>
<feature type="disulfide bond" evidence="10">
    <location>
        <begin position="54"/>
        <end position="100"/>
    </location>
</feature>
<evidence type="ECO:0000256" key="8">
    <source>
        <dbReference type="ARBA" id="ARBA00023157"/>
    </source>
</evidence>
<dbReference type="InterPro" id="IPR036790">
    <property type="entry name" value="Frizzled_dom_sf"/>
</dbReference>
<feature type="disulfide bond" evidence="10">
    <location>
        <begin position="124"/>
        <end position="148"/>
    </location>
</feature>
<dbReference type="PANTHER" id="PTHR11309">
    <property type="entry name" value="FRIZZLED"/>
    <property type="match status" value="1"/>
</dbReference>
<dbReference type="GO" id="GO:0035567">
    <property type="term" value="P:non-canonical Wnt signaling pathway"/>
    <property type="evidence" value="ECO:0007669"/>
    <property type="project" value="TreeGrafter"/>
</dbReference>
<reference evidence="12" key="1">
    <citation type="submission" date="2025-08" db="UniProtKB">
        <authorList>
            <consortium name="Ensembl"/>
        </authorList>
    </citation>
    <scope>IDENTIFICATION</scope>
</reference>
<evidence type="ECO:0000256" key="6">
    <source>
        <dbReference type="ARBA" id="ARBA00022729"/>
    </source>
</evidence>
<dbReference type="Gene3D" id="1.10.2000.10">
    <property type="entry name" value="Frizzled cysteine-rich domain"/>
    <property type="match status" value="1"/>
</dbReference>
<dbReference type="Ensembl" id="ENSEBUT00000012279.1">
    <property type="protein sequence ID" value="ENSEBUP00000011704.1"/>
    <property type="gene ID" value="ENSEBUG00000007500.1"/>
</dbReference>
<dbReference type="SUPFAM" id="SSF63501">
    <property type="entry name" value="Frizzled cysteine-rich domain"/>
    <property type="match status" value="1"/>
</dbReference>
<feature type="disulfide bond" evidence="10">
    <location>
        <begin position="46"/>
        <end position="107"/>
    </location>
</feature>
<evidence type="ECO:0000256" key="4">
    <source>
        <dbReference type="ARBA" id="ARBA00022525"/>
    </source>
</evidence>
<dbReference type="GO" id="GO:0030154">
    <property type="term" value="P:cell differentiation"/>
    <property type="evidence" value="ECO:0007669"/>
    <property type="project" value="UniProtKB-KW"/>
</dbReference>
<feature type="domain" description="FZ" evidence="11">
    <location>
        <begin position="41"/>
        <end position="162"/>
    </location>
</feature>
<evidence type="ECO:0000256" key="1">
    <source>
        <dbReference type="ARBA" id="ARBA00004613"/>
    </source>
</evidence>
<dbReference type="GO" id="GO:0090090">
    <property type="term" value="P:negative regulation of canonical Wnt signaling pathway"/>
    <property type="evidence" value="ECO:0007669"/>
    <property type="project" value="UniProtKB-ARBA"/>
</dbReference>
<keyword evidence="13" id="KW-1185">Reference proteome</keyword>
<keyword evidence="5" id="KW-0879">Wnt signaling pathway</keyword>
<evidence type="ECO:0000256" key="2">
    <source>
        <dbReference type="ARBA" id="ARBA00010054"/>
    </source>
</evidence>
<keyword evidence="4" id="KW-0964">Secreted</keyword>
<dbReference type="GO" id="GO:0005737">
    <property type="term" value="C:cytoplasm"/>
    <property type="evidence" value="ECO:0007669"/>
    <property type="project" value="TreeGrafter"/>
</dbReference>
<keyword evidence="8 10" id="KW-1015">Disulfide bond</keyword>
<dbReference type="GO" id="GO:0017147">
    <property type="term" value="F:Wnt-protein binding"/>
    <property type="evidence" value="ECO:0007669"/>
    <property type="project" value="TreeGrafter"/>
</dbReference>
<keyword evidence="6" id="KW-0732">Signal</keyword>
<proteinExistence type="inferred from homology"/>
<dbReference type="GeneTree" id="ENSGT00940000165507"/>
<keyword evidence="9" id="KW-0325">Glycoprotein</keyword>
<name>A0A8C4Q8M8_EPTBU</name>
<keyword evidence="7" id="KW-0221">Differentiation</keyword>
<dbReference type="PANTHER" id="PTHR11309:SF96">
    <property type="entry name" value="SECRETED FRIZZLED-RELATED PROTEIN 3"/>
    <property type="match status" value="1"/>
</dbReference>
<evidence type="ECO:0000256" key="5">
    <source>
        <dbReference type="ARBA" id="ARBA00022687"/>
    </source>
</evidence>
<evidence type="ECO:0000256" key="3">
    <source>
        <dbReference type="ARBA" id="ARBA00022473"/>
    </source>
</evidence>
<dbReference type="SMART" id="SM00063">
    <property type="entry name" value="FRI"/>
    <property type="match status" value="1"/>
</dbReference>
<comment type="subcellular location">
    <subcellularLocation>
        <location evidence="1">Secreted</location>
    </subcellularLocation>
</comment>
<evidence type="ECO:0000259" key="11">
    <source>
        <dbReference type="PROSITE" id="PS50038"/>
    </source>
</evidence>
<evidence type="ECO:0000313" key="12">
    <source>
        <dbReference type="Ensembl" id="ENSEBUP00000011704.1"/>
    </source>
</evidence>
<evidence type="ECO:0000256" key="10">
    <source>
        <dbReference type="PROSITE-ProRule" id="PRU00090"/>
    </source>
</evidence>
<comment type="similarity">
    <text evidence="2">Belongs to the secreted frizzled-related protein (sFRP) family.</text>
</comment>
<sequence length="287" mass="31467">MSTGSQQIGMTGSCRLPTLDRARMGPMLLVLFLIYSSPVTSFSSICEPMRVPMCTGMPWDLTRVPNLLHHGTQGNAALAIEPFQALLDTNCSEDLRFFLCAMYAPVCAGALVADDPIQPCRAVCERARARCEPVVLRYGHQWPEALACNSLPVYEHAVCIQPKAIVLGLPHGLKFCMPIDKVKVGKLKEERVAEEFANRLSGDLGGLGALGNPQELWSAFEPTILDVAGGCLGTHWRAMKNFVSRGTLDIIDQSRRARLNGRAELFRELGSKTVRALRVDKEASVWG</sequence>